<dbReference type="PANTHER" id="PTHR10339:SF25">
    <property type="entry name" value="SECRETED EXOENZYME S"/>
    <property type="match status" value="1"/>
</dbReference>
<feature type="non-terminal residue" evidence="11">
    <location>
        <position position="1"/>
    </location>
</feature>
<evidence type="ECO:0000256" key="3">
    <source>
        <dbReference type="ARBA" id="ARBA00022525"/>
    </source>
</evidence>
<keyword evidence="5 10" id="KW-0328">Glycosyltransferase</keyword>
<evidence type="ECO:0000256" key="10">
    <source>
        <dbReference type="RuleBase" id="RU361228"/>
    </source>
</evidence>
<evidence type="ECO:0000256" key="7">
    <source>
        <dbReference type="ARBA" id="ARBA00022695"/>
    </source>
</evidence>
<proteinExistence type="inferred from homology"/>
<sequence>MAFIKSLVKQLPEYFETNNESEQNTTINENWSCNNVLESVTLAFNILSDDDNEYSNTLDNENGVINHNKGPLENYEKKSLVSLEEAVKPIQHLISNLTSYVWTAKENCKKLDGYLTLDEAAAVYLYTMQCLYHQLNAALRSEKREQITPYYSYLKLILTALWKLPSEKCLVYRGVKSDISAQFDKGQKFTWWGLTSCTGALGVLQSDLFLGKSGNRTMFIIECMDGKIIQKYSHFSDESEVLLLPCSYFEVLDNIDQGNGLYAIHVKQIQPPVLLIQPPFSEGKRDSIYLSTPYTLK</sequence>
<dbReference type="SUPFAM" id="SSF56399">
    <property type="entry name" value="ADP-ribosylation"/>
    <property type="match status" value="1"/>
</dbReference>
<dbReference type="GO" id="GO:0005576">
    <property type="term" value="C:extracellular region"/>
    <property type="evidence" value="ECO:0007669"/>
    <property type="project" value="UniProtKB-SubCell"/>
</dbReference>
<dbReference type="GO" id="GO:0090729">
    <property type="term" value="F:toxin activity"/>
    <property type="evidence" value="ECO:0007669"/>
    <property type="project" value="UniProtKB-KW"/>
</dbReference>
<dbReference type="InterPro" id="IPR050999">
    <property type="entry name" value="ADP-ribosyltransferase_ARG"/>
</dbReference>
<dbReference type="GO" id="GO:0106274">
    <property type="term" value="F:NAD+-protein-arginine ADP-ribosyltransferase activity"/>
    <property type="evidence" value="ECO:0007669"/>
    <property type="project" value="UniProtKB-EC"/>
</dbReference>
<evidence type="ECO:0000256" key="8">
    <source>
        <dbReference type="ARBA" id="ARBA00023026"/>
    </source>
</evidence>
<keyword evidence="10" id="KW-0520">NAD</keyword>
<evidence type="ECO:0000313" key="11">
    <source>
        <dbReference type="EMBL" id="CAF1538400.1"/>
    </source>
</evidence>
<name>A0A815W450_9BILA</name>
<evidence type="ECO:0000313" key="12">
    <source>
        <dbReference type="EMBL" id="CAF4398511.1"/>
    </source>
</evidence>
<keyword evidence="8" id="KW-0843">Virulence</keyword>
<dbReference type="Proteomes" id="UP000663829">
    <property type="component" value="Unassembled WGS sequence"/>
</dbReference>
<dbReference type="GO" id="GO:0003950">
    <property type="term" value="F:NAD+ poly-ADP-ribosyltransferase activity"/>
    <property type="evidence" value="ECO:0007669"/>
    <property type="project" value="TreeGrafter"/>
</dbReference>
<evidence type="ECO:0000256" key="2">
    <source>
        <dbReference type="ARBA" id="ARBA00009558"/>
    </source>
</evidence>
<evidence type="ECO:0000256" key="1">
    <source>
        <dbReference type="ARBA" id="ARBA00004613"/>
    </source>
</evidence>
<dbReference type="Pfam" id="PF01129">
    <property type="entry name" value="ART"/>
    <property type="match status" value="1"/>
</dbReference>
<dbReference type="EC" id="2.4.2.31" evidence="10"/>
<keyword evidence="3" id="KW-0964">Secreted</keyword>
<evidence type="ECO:0000256" key="6">
    <source>
        <dbReference type="ARBA" id="ARBA00022679"/>
    </source>
</evidence>
<accession>A0A815W450</accession>
<gene>
    <name evidence="11" type="ORF">GPM918_LOCUS38478</name>
    <name evidence="12" type="ORF">SRO942_LOCUS39307</name>
</gene>
<evidence type="ECO:0000256" key="4">
    <source>
        <dbReference type="ARBA" id="ARBA00022656"/>
    </source>
</evidence>
<comment type="catalytic activity">
    <reaction evidence="9 10">
        <text>L-arginyl-[protein] + NAD(+) = N(omega)-(ADP-D-ribosyl)-L-arginyl-[protein] + nicotinamide + H(+)</text>
        <dbReference type="Rhea" id="RHEA:19149"/>
        <dbReference type="Rhea" id="RHEA-COMP:10532"/>
        <dbReference type="Rhea" id="RHEA-COMP:15087"/>
        <dbReference type="ChEBI" id="CHEBI:15378"/>
        <dbReference type="ChEBI" id="CHEBI:17154"/>
        <dbReference type="ChEBI" id="CHEBI:29965"/>
        <dbReference type="ChEBI" id="CHEBI:57540"/>
        <dbReference type="ChEBI" id="CHEBI:142554"/>
        <dbReference type="EC" id="2.4.2.31"/>
    </reaction>
</comment>
<keyword evidence="4" id="KW-0800">Toxin</keyword>
<protein>
    <recommendedName>
        <fullName evidence="10">NAD(P)(+)--arginine ADP-ribosyltransferase</fullName>
        <ecNumber evidence="10">2.4.2.31</ecNumber>
    </recommendedName>
    <alternativeName>
        <fullName evidence="10">Mono(ADP-ribosyl)transferase</fullName>
    </alternativeName>
</protein>
<organism evidence="11 13">
    <name type="scientific">Didymodactylos carnosus</name>
    <dbReference type="NCBI Taxonomy" id="1234261"/>
    <lineage>
        <taxon>Eukaryota</taxon>
        <taxon>Metazoa</taxon>
        <taxon>Spiralia</taxon>
        <taxon>Gnathifera</taxon>
        <taxon>Rotifera</taxon>
        <taxon>Eurotatoria</taxon>
        <taxon>Bdelloidea</taxon>
        <taxon>Philodinida</taxon>
        <taxon>Philodinidae</taxon>
        <taxon>Didymodactylos</taxon>
    </lineage>
</organism>
<dbReference type="Gene3D" id="3.90.176.10">
    <property type="entry name" value="Toxin ADP-ribosyltransferase, Chain A, domain 1"/>
    <property type="match status" value="1"/>
</dbReference>
<evidence type="ECO:0000313" key="13">
    <source>
        <dbReference type="Proteomes" id="UP000663829"/>
    </source>
</evidence>
<dbReference type="Proteomes" id="UP000681722">
    <property type="component" value="Unassembled WGS sequence"/>
</dbReference>
<comment type="subcellular location">
    <subcellularLocation>
        <location evidence="1">Secreted</location>
    </subcellularLocation>
</comment>
<dbReference type="OrthoDB" id="2017365at2759"/>
<dbReference type="EMBL" id="CAJNOQ010025565">
    <property type="protein sequence ID" value="CAF1538400.1"/>
    <property type="molecule type" value="Genomic_DNA"/>
</dbReference>
<dbReference type="GO" id="GO:0016779">
    <property type="term" value="F:nucleotidyltransferase activity"/>
    <property type="evidence" value="ECO:0007669"/>
    <property type="project" value="UniProtKB-KW"/>
</dbReference>
<evidence type="ECO:0000256" key="5">
    <source>
        <dbReference type="ARBA" id="ARBA00022676"/>
    </source>
</evidence>
<keyword evidence="7" id="KW-0548">Nucleotidyltransferase</keyword>
<evidence type="ECO:0000256" key="9">
    <source>
        <dbReference type="ARBA" id="ARBA00047597"/>
    </source>
</evidence>
<dbReference type="PROSITE" id="PS51996">
    <property type="entry name" value="TR_MART"/>
    <property type="match status" value="1"/>
</dbReference>
<reference evidence="11" key="1">
    <citation type="submission" date="2021-02" db="EMBL/GenBank/DDBJ databases">
        <authorList>
            <person name="Nowell W R."/>
        </authorList>
    </citation>
    <scope>NUCLEOTIDE SEQUENCE</scope>
</reference>
<keyword evidence="13" id="KW-1185">Reference proteome</keyword>
<keyword evidence="6 10" id="KW-0808">Transferase</keyword>
<dbReference type="InterPro" id="IPR000768">
    <property type="entry name" value="ART"/>
</dbReference>
<comment type="caution">
    <text evidence="11">The sequence shown here is derived from an EMBL/GenBank/DDBJ whole genome shotgun (WGS) entry which is preliminary data.</text>
</comment>
<keyword evidence="10" id="KW-0521">NADP</keyword>
<comment type="similarity">
    <text evidence="2 10">Belongs to the Arg-specific ADP-ribosyltransferase family.</text>
</comment>
<dbReference type="AlphaFoldDB" id="A0A815W450"/>
<dbReference type="EMBL" id="CAJOBC010091190">
    <property type="protein sequence ID" value="CAF4398511.1"/>
    <property type="molecule type" value="Genomic_DNA"/>
</dbReference>
<dbReference type="PANTHER" id="PTHR10339">
    <property type="entry name" value="ADP-RIBOSYLTRANSFERASE"/>
    <property type="match status" value="1"/>
</dbReference>